<organism evidence="2 3">
    <name type="scientific">Marinobacter zhejiangensis</name>
    <dbReference type="NCBI Taxonomy" id="488535"/>
    <lineage>
        <taxon>Bacteria</taxon>
        <taxon>Pseudomonadati</taxon>
        <taxon>Pseudomonadota</taxon>
        <taxon>Gammaproteobacteria</taxon>
        <taxon>Pseudomonadales</taxon>
        <taxon>Marinobacteraceae</taxon>
        <taxon>Marinobacter</taxon>
    </lineage>
</organism>
<proteinExistence type="predicted"/>
<feature type="transmembrane region" description="Helical" evidence="1">
    <location>
        <begin position="208"/>
        <end position="232"/>
    </location>
</feature>
<dbReference type="OrthoDB" id="9342581at2"/>
<keyword evidence="1" id="KW-0472">Membrane</keyword>
<dbReference type="RefSeq" id="WP_092021644.1">
    <property type="nucleotide sequence ID" value="NZ_FOUE01000002.1"/>
</dbReference>
<dbReference type="InterPro" id="IPR046575">
    <property type="entry name" value="DUF6635"/>
</dbReference>
<dbReference type="AlphaFoldDB" id="A0A1I4P289"/>
<feature type="transmembrane region" description="Helical" evidence="1">
    <location>
        <begin position="238"/>
        <end position="263"/>
    </location>
</feature>
<keyword evidence="1" id="KW-0812">Transmembrane</keyword>
<accession>A0A1I4P289</accession>
<feature type="transmembrane region" description="Helical" evidence="1">
    <location>
        <begin position="70"/>
        <end position="91"/>
    </location>
</feature>
<name>A0A1I4P289_9GAMM</name>
<dbReference type="STRING" id="488535.SAMN04487963_1758"/>
<dbReference type="Pfam" id="PF20340">
    <property type="entry name" value="DUF6635"/>
    <property type="match status" value="2"/>
</dbReference>
<dbReference type="Proteomes" id="UP000198519">
    <property type="component" value="Unassembled WGS sequence"/>
</dbReference>
<keyword evidence="3" id="KW-1185">Reference proteome</keyword>
<dbReference type="EMBL" id="FOUE01000002">
    <property type="protein sequence ID" value="SFM21647.1"/>
    <property type="molecule type" value="Genomic_DNA"/>
</dbReference>
<keyword evidence="1" id="KW-1133">Transmembrane helix</keyword>
<sequence>MNSAATPPDPAEAETRAIIRQAISRGAARYVEGCESRVNDFVREHYSLRGALRIHAHAIGWDIVRVPLNILWSVVNLLLALLGFLAGLARLRKLQQWIRRIPPGLVTDMDRQISWLVVTELLQLPYQHGGKTSDRDALMEEIVKDPALQQLLNEKLEAFQGPSGDPDFRSKLQTKLAEYGATRTGSADLVSNVTLLITSKAVLGQASFGALSAGSAVSAVVAHSVAVSNFWLGSTIGAYYYALVPVAVSIRLIIVVTAVLALAMALMSTFIGIITDPIQARLGLHHKRLRKLIAAINNDLQGSEDSTFALREKYMGRLFDIVDVLTAVGRAP</sequence>
<evidence type="ECO:0000313" key="2">
    <source>
        <dbReference type="EMBL" id="SFM21647.1"/>
    </source>
</evidence>
<evidence type="ECO:0000313" key="3">
    <source>
        <dbReference type="Proteomes" id="UP000198519"/>
    </source>
</evidence>
<protein>
    <submittedName>
        <fullName evidence="2">Uncharacterized protein</fullName>
    </submittedName>
</protein>
<reference evidence="3" key="1">
    <citation type="submission" date="2016-10" db="EMBL/GenBank/DDBJ databases">
        <authorList>
            <person name="Varghese N."/>
            <person name="Submissions S."/>
        </authorList>
    </citation>
    <scope>NUCLEOTIDE SEQUENCE [LARGE SCALE GENOMIC DNA]</scope>
    <source>
        <strain evidence="3">CGMCC 1.7061</strain>
    </source>
</reference>
<gene>
    <name evidence="2" type="ORF">SAMN04487963_1758</name>
</gene>
<evidence type="ECO:0000256" key="1">
    <source>
        <dbReference type="SAM" id="Phobius"/>
    </source>
</evidence>